<dbReference type="SUPFAM" id="SSF48403">
    <property type="entry name" value="Ankyrin repeat"/>
    <property type="match status" value="1"/>
</dbReference>
<organism evidence="3">
    <name type="scientific">Echinostoma caproni</name>
    <dbReference type="NCBI Taxonomy" id="27848"/>
    <lineage>
        <taxon>Eukaryota</taxon>
        <taxon>Metazoa</taxon>
        <taxon>Spiralia</taxon>
        <taxon>Lophotrochozoa</taxon>
        <taxon>Platyhelminthes</taxon>
        <taxon>Trematoda</taxon>
        <taxon>Digenea</taxon>
        <taxon>Plagiorchiida</taxon>
        <taxon>Echinostomata</taxon>
        <taxon>Echinostomatoidea</taxon>
        <taxon>Echinostomatidae</taxon>
        <taxon>Echinostoma</taxon>
    </lineage>
</organism>
<feature type="compositionally biased region" description="Polar residues" evidence="2">
    <location>
        <begin position="350"/>
        <end position="361"/>
    </location>
</feature>
<feature type="compositionally biased region" description="Polar residues" evidence="2">
    <location>
        <begin position="220"/>
        <end position="237"/>
    </location>
</feature>
<dbReference type="PROSITE" id="PS50297">
    <property type="entry name" value="ANK_REP_REGION"/>
    <property type="match status" value="1"/>
</dbReference>
<feature type="compositionally biased region" description="Polar residues" evidence="2">
    <location>
        <begin position="734"/>
        <end position="764"/>
    </location>
</feature>
<feature type="region of interest" description="Disordered" evidence="2">
    <location>
        <begin position="403"/>
        <end position="765"/>
    </location>
</feature>
<feature type="compositionally biased region" description="Basic and acidic residues" evidence="2">
    <location>
        <begin position="556"/>
        <end position="574"/>
    </location>
</feature>
<feature type="region of interest" description="Disordered" evidence="2">
    <location>
        <begin position="293"/>
        <end position="371"/>
    </location>
</feature>
<feature type="compositionally biased region" description="Basic and acidic residues" evidence="2">
    <location>
        <begin position="716"/>
        <end position="733"/>
    </location>
</feature>
<accession>A0A183AAB9</accession>
<dbReference type="Pfam" id="PF12796">
    <property type="entry name" value="Ank_2"/>
    <property type="match status" value="1"/>
</dbReference>
<feature type="repeat" description="ANK" evidence="1">
    <location>
        <begin position="100"/>
        <end position="132"/>
    </location>
</feature>
<feature type="compositionally biased region" description="Basic and acidic residues" evidence="2">
    <location>
        <begin position="650"/>
        <end position="662"/>
    </location>
</feature>
<dbReference type="PANTHER" id="PTHR24149">
    <property type="entry name" value="ANKYRIN REPEAT DOMAIN-CONTAINING PROTEIN 12"/>
    <property type="match status" value="1"/>
</dbReference>
<dbReference type="AlphaFoldDB" id="A0A183AAB9"/>
<dbReference type="WBParaSite" id="ECPE_0000390901-mRNA-1">
    <property type="protein sequence ID" value="ECPE_0000390901-mRNA-1"/>
    <property type="gene ID" value="ECPE_0000390901"/>
</dbReference>
<dbReference type="PROSITE" id="PS50088">
    <property type="entry name" value="ANK_REPEAT"/>
    <property type="match status" value="2"/>
</dbReference>
<feature type="compositionally biased region" description="Polar residues" evidence="2">
    <location>
        <begin position="538"/>
        <end position="553"/>
    </location>
</feature>
<feature type="compositionally biased region" description="Low complexity" evidence="2">
    <location>
        <begin position="633"/>
        <end position="646"/>
    </location>
</feature>
<proteinExistence type="predicted"/>
<name>A0A183AAB9_9TREM</name>
<feature type="compositionally biased region" description="Polar residues" evidence="2">
    <location>
        <begin position="621"/>
        <end position="632"/>
    </location>
</feature>
<feature type="compositionally biased region" description="Polar residues" evidence="2">
    <location>
        <begin position="404"/>
        <end position="444"/>
    </location>
</feature>
<sequence length="1032" mass="110479">LDESGDGPRGIPSRDMDTSADSTLSKDSDSSHSNQHHYHHSSNRERASTSLSTHAMGEKTSAKHNSTIQGALMHLIKTGDLDALKQLVREGANVNEQDEHGWTALHEFSSRNLSRLVAYLLRHGARPELVDRNGDTALHAAARANHGRVVRTLLRHSADPMLKNARGERPLDLCPDTESGVILSQHMELLHGHSNHSVGKYSSASSGRMQRHHHSAHGPHSSTVSSHGIRHSSASAILSSDPLGGGLGGSVSRGSADGNSDSDDACSTPGVGTSNITASVSVIGAVNTDLITIPSGRSTSSPSGGNQRVPYGMESGPKPNRATGLNPSPTQHLQSSQSTSSEPSHDPGPTASSGPSSNPNMAASAVSGTVADETELASQLGDGVTEDGGASQKVPPLRIKFASGASTETEPGSQTTPTAAVNSNCNEDNALSLSDASKGTGETTAETRDVRKETNTASGPAGDSGCGNLSLEPSSGGCGVGNHTHHSDSSVTSRESIEGNKHKSADNSHTDLHHRVGSEHTSIASVGAEADADETRHSANSAQLCEDTSTIGSSHARPDSENTHETGRDAPSKDTHRHRSGRTLRSHTAAQREREEKERHNDTTPIKKRKLRSRTDGHPETCSNRTESNASWTPSSGNTYSTTGTTARSHGTDDPASHDSGDVIHAMAGQDSSTAIVKEDGSVCSEVRAPKSDALKDEVDEEMDDVTQTTGAGTPDPDRKIKVESEPEQKIDNSDSPTVTTAGKSSCATTSGAPGSTASCSVKSESPDAVGEGISYLRCPAGPDDSKQHPELLMFENPFEKSAAIQRKLRELVNNLVEVHPKSPCGYSDYLLVTRNYLLASQTPTLIKKSPPAHLKPVFVELFNEQEEERYAQALKHQSEREDLRLCAEQAVLRAQTRAALAVANLSKPLSFCSVLAYKNLTYVPPSSKTEQRDEENVRDRFTSRTFFGWLEDIKDTFQQEKKKLLCRQLHEAESLMMVQRLDWESKLKESQLHDYGTDVLKEIPHHHVPLIHVPNDFPLFAHDPVHRTALV</sequence>
<feature type="region of interest" description="Disordered" evidence="2">
    <location>
        <begin position="1"/>
        <end position="64"/>
    </location>
</feature>
<feature type="compositionally biased region" description="Basic and acidic residues" evidence="2">
    <location>
        <begin position="688"/>
        <end position="697"/>
    </location>
</feature>
<reference evidence="3" key="1">
    <citation type="submission" date="2016-06" db="UniProtKB">
        <authorList>
            <consortium name="WormBaseParasite"/>
        </authorList>
    </citation>
    <scope>IDENTIFICATION</scope>
</reference>
<evidence type="ECO:0000256" key="1">
    <source>
        <dbReference type="PROSITE-ProRule" id="PRU00023"/>
    </source>
</evidence>
<feature type="compositionally biased region" description="Low complexity" evidence="2">
    <location>
        <begin position="293"/>
        <end position="304"/>
    </location>
</feature>
<feature type="compositionally biased region" description="Basic and acidic residues" evidence="2">
    <location>
        <begin position="495"/>
        <end position="518"/>
    </location>
</feature>
<feature type="compositionally biased region" description="Basic and acidic residues" evidence="2">
    <location>
        <begin position="445"/>
        <end position="454"/>
    </location>
</feature>
<dbReference type="GO" id="GO:0005654">
    <property type="term" value="C:nucleoplasm"/>
    <property type="evidence" value="ECO:0007669"/>
    <property type="project" value="TreeGrafter"/>
</dbReference>
<evidence type="ECO:0000313" key="3">
    <source>
        <dbReference type="WBParaSite" id="ECPE_0000390901-mRNA-1"/>
    </source>
</evidence>
<keyword evidence="1" id="KW-0040">ANK repeat</keyword>
<feature type="repeat" description="ANK" evidence="1">
    <location>
        <begin position="133"/>
        <end position="165"/>
    </location>
</feature>
<dbReference type="InterPro" id="IPR036770">
    <property type="entry name" value="Ankyrin_rpt-contain_sf"/>
</dbReference>
<feature type="compositionally biased region" description="Polar residues" evidence="2">
    <location>
        <begin position="195"/>
        <end position="208"/>
    </location>
</feature>
<feature type="compositionally biased region" description="Basic and acidic residues" evidence="2">
    <location>
        <begin position="590"/>
        <end position="602"/>
    </location>
</feature>
<dbReference type="Gene3D" id="1.25.40.20">
    <property type="entry name" value="Ankyrin repeat-containing domain"/>
    <property type="match status" value="1"/>
</dbReference>
<feature type="region of interest" description="Disordered" evidence="2">
    <location>
        <begin position="194"/>
        <end position="270"/>
    </location>
</feature>
<dbReference type="SMART" id="SM00248">
    <property type="entry name" value="ANK"/>
    <property type="match status" value="3"/>
</dbReference>
<evidence type="ECO:0000256" key="2">
    <source>
        <dbReference type="SAM" id="MobiDB-lite"/>
    </source>
</evidence>
<feature type="compositionally biased region" description="Basic residues" evidence="2">
    <location>
        <begin position="575"/>
        <end position="585"/>
    </location>
</feature>
<feature type="compositionally biased region" description="Low complexity" evidence="2">
    <location>
        <begin position="327"/>
        <end position="342"/>
    </location>
</feature>
<dbReference type="InterPro" id="IPR002110">
    <property type="entry name" value="Ankyrin_rpt"/>
</dbReference>
<protein>
    <submittedName>
        <fullName evidence="3">ANK_REP_REGION domain-containing protein</fullName>
    </submittedName>
</protein>
<dbReference type="InterPro" id="IPR053210">
    <property type="entry name" value="ANKRD12"/>
</dbReference>
<dbReference type="PANTHER" id="PTHR24149:SF14">
    <property type="entry name" value="ANKYRIN REPEAT DOMAIN 12"/>
    <property type="match status" value="1"/>
</dbReference>